<evidence type="ECO:0000256" key="8">
    <source>
        <dbReference type="HAMAP-Rule" id="MF_00255"/>
    </source>
</evidence>
<evidence type="ECO:0000256" key="4">
    <source>
        <dbReference type="ARBA" id="ARBA00022840"/>
    </source>
</evidence>
<dbReference type="Pfam" id="PF02092">
    <property type="entry name" value="tRNA_synt_2f"/>
    <property type="match status" value="1"/>
</dbReference>
<sequence>MKMLIEIGVEELPAIPFLKELNNIEPKFKSALDEYNIKCDFRLDYTPRRVVLHGDMDEFAGDKVVESIGAPKHVALSIDQNWSAAAIGFAKKCGISLDELKFENINGKEVLYHKSVIKGDLSKNLLAKVINKFISSLNFGKSMRWGDGKYEFIRPIRSIVAVLDDELVDMEIYGVKSQMAFYPHRNYGYEMVKFATIDKYYSALERNGIILSANKRREKILNEFRQIEQNSGLKIELDEDLLDEVVAITEMPTALMGGFEKEFLEVPSEVIVTSMKENQRYFPLRDQNGKLSNHFVVVSNAISSDSNLIIKGNEKVLRARLSDAKFFWESDLASEFSSAKLKNITYLAGLGSMYDKEIRERQIARELAKIYEKELKDEFGGEFIDELDRAVMLSKADLATSMVYEFTDLQGVMGSYYAKHRKENHFVIEAIKEQYLPNKEGSECPKSYFSSVVALSSKLDTLMGLFSINKIPTGNKDPYALRRAAAGVIRIVLNLNIEFDIKKILSLIAQNYAKFDLGSLELFITDRLYTMYNANPSVIKACLDSGVRDIKRLNLAIIALDEISKDSEFKENFSTFKRLANIIKDSKIESVDEGLMEHESERALYNKFNSLKLDINDTKGYLLSLFDLKPYIDSYFDNVMINSDDPKIKSNRISIIGQIYQAFLKVADIKEITI</sequence>
<dbReference type="Proteomes" id="UP000202031">
    <property type="component" value="Chromosome"/>
</dbReference>
<name>A0A1X9SMK7_9BACT</name>
<evidence type="ECO:0000256" key="2">
    <source>
        <dbReference type="ARBA" id="ARBA00022598"/>
    </source>
</evidence>
<dbReference type="EMBL" id="CP015578">
    <property type="protein sequence ID" value="ARQ97477.1"/>
    <property type="molecule type" value="Genomic_DNA"/>
</dbReference>
<keyword evidence="3 8" id="KW-0547">Nucleotide-binding</keyword>
<dbReference type="GO" id="GO:0004820">
    <property type="term" value="F:glycine-tRNA ligase activity"/>
    <property type="evidence" value="ECO:0007669"/>
    <property type="project" value="UniProtKB-UniRule"/>
</dbReference>
<accession>A0A1X9SMK7</accession>
<comment type="subcellular location">
    <subcellularLocation>
        <location evidence="8">Cytoplasm</location>
    </subcellularLocation>
</comment>
<dbReference type="NCBIfam" id="TIGR00211">
    <property type="entry name" value="glyS"/>
    <property type="match status" value="1"/>
</dbReference>
<dbReference type="PRINTS" id="PR01045">
    <property type="entry name" value="TRNASYNTHGB"/>
</dbReference>
<keyword evidence="8" id="KW-0963">Cytoplasm</keyword>
<reference evidence="10" key="1">
    <citation type="journal article" date="2017" name="Genome Biol. Evol.">
        <title>Comparative Genomic Analysis Identifies a Campylobacter Clade Deficient in Selenium Metabolism.</title>
        <authorList>
            <person name="Miller W.G."/>
            <person name="Yee E."/>
            <person name="Lopes B.S."/>
            <person name="Chapman M.H."/>
            <person name="Huynh S."/>
            <person name="Bono J.L."/>
            <person name="Parker C.T."/>
            <person name="Strachan N.J.C."/>
            <person name="Forbes K.J."/>
        </authorList>
    </citation>
    <scope>NUCLEOTIDE SEQUENCE [LARGE SCALE GENOMIC DNA]</scope>
    <source>
        <strain evidence="10">NCTC 13004</strain>
    </source>
</reference>
<evidence type="ECO:0000256" key="7">
    <source>
        <dbReference type="ARBA" id="ARBA00047937"/>
    </source>
</evidence>
<keyword evidence="5 8" id="KW-0648">Protein biosynthesis</keyword>
<dbReference type="PANTHER" id="PTHR30075:SF2">
    <property type="entry name" value="GLYCINE--TRNA LIGASE, CHLOROPLASTIC_MITOCHONDRIAL 2"/>
    <property type="match status" value="1"/>
</dbReference>
<proteinExistence type="inferred from homology"/>
<dbReference type="GO" id="GO:0005524">
    <property type="term" value="F:ATP binding"/>
    <property type="evidence" value="ECO:0007669"/>
    <property type="project" value="UniProtKB-UniRule"/>
</dbReference>
<protein>
    <recommendedName>
        <fullName evidence="8">Glycine--tRNA ligase beta subunit</fullName>
        <ecNumber evidence="8">6.1.1.14</ecNumber>
    </recommendedName>
    <alternativeName>
        <fullName evidence="8">Glycyl-tRNA synthetase beta subunit</fullName>
        <shortName evidence="8">GlyRS</shortName>
    </alternativeName>
</protein>
<keyword evidence="6 8" id="KW-0030">Aminoacyl-tRNA synthetase</keyword>
<dbReference type="InterPro" id="IPR015944">
    <property type="entry name" value="Gly-tRNA-synth_bsu"/>
</dbReference>
<keyword evidence="4 8" id="KW-0067">ATP-binding</keyword>
<dbReference type="HAMAP" id="MF_00255">
    <property type="entry name" value="Gly_tRNA_synth_beta"/>
    <property type="match status" value="1"/>
</dbReference>
<dbReference type="EC" id="6.1.1.14" evidence="8"/>
<evidence type="ECO:0000256" key="1">
    <source>
        <dbReference type="ARBA" id="ARBA00008226"/>
    </source>
</evidence>
<organism evidence="9 10">
    <name type="scientific">Campylobacter lanienae NCTC 13004</name>
    <dbReference type="NCBI Taxonomy" id="1031753"/>
    <lineage>
        <taxon>Bacteria</taxon>
        <taxon>Pseudomonadati</taxon>
        <taxon>Campylobacterota</taxon>
        <taxon>Epsilonproteobacteria</taxon>
        <taxon>Campylobacterales</taxon>
        <taxon>Campylobacteraceae</taxon>
        <taxon>Campylobacter</taxon>
    </lineage>
</organism>
<dbReference type="InterPro" id="IPR006194">
    <property type="entry name" value="Gly-tRNA-synth_heterodimer"/>
</dbReference>
<dbReference type="GO" id="GO:0005829">
    <property type="term" value="C:cytosol"/>
    <property type="evidence" value="ECO:0007669"/>
    <property type="project" value="TreeGrafter"/>
</dbReference>
<dbReference type="KEGG" id="clx:CLAN_0730"/>
<gene>
    <name evidence="8 9" type="primary">glyS</name>
    <name evidence="9" type="ORF">CLAN_0730</name>
</gene>
<comment type="subunit">
    <text evidence="8">Tetramer of two alpha and two beta subunits.</text>
</comment>
<evidence type="ECO:0000256" key="6">
    <source>
        <dbReference type="ARBA" id="ARBA00023146"/>
    </source>
</evidence>
<evidence type="ECO:0000313" key="10">
    <source>
        <dbReference type="Proteomes" id="UP000202031"/>
    </source>
</evidence>
<dbReference type="AlphaFoldDB" id="A0A1X9SMK7"/>
<dbReference type="PROSITE" id="PS50861">
    <property type="entry name" value="AA_TRNA_LIGASE_II_GLYAB"/>
    <property type="match status" value="1"/>
</dbReference>
<dbReference type="GO" id="GO:0006426">
    <property type="term" value="P:glycyl-tRNA aminoacylation"/>
    <property type="evidence" value="ECO:0007669"/>
    <property type="project" value="UniProtKB-UniRule"/>
</dbReference>
<comment type="similarity">
    <text evidence="1 8">Belongs to the class-II aminoacyl-tRNA synthetase family.</text>
</comment>
<evidence type="ECO:0000313" key="9">
    <source>
        <dbReference type="EMBL" id="ARQ97477.1"/>
    </source>
</evidence>
<evidence type="ECO:0000256" key="5">
    <source>
        <dbReference type="ARBA" id="ARBA00022917"/>
    </source>
</evidence>
<dbReference type="PANTHER" id="PTHR30075">
    <property type="entry name" value="GLYCYL-TRNA SYNTHETASE"/>
    <property type="match status" value="1"/>
</dbReference>
<evidence type="ECO:0000256" key="3">
    <source>
        <dbReference type="ARBA" id="ARBA00022741"/>
    </source>
</evidence>
<dbReference type="RefSeq" id="WP_100590611.1">
    <property type="nucleotide sequence ID" value="NZ_CP015578.1"/>
</dbReference>
<keyword evidence="2 8" id="KW-0436">Ligase</keyword>
<dbReference type="GeneID" id="46921205"/>
<comment type="catalytic activity">
    <reaction evidence="7 8">
        <text>tRNA(Gly) + glycine + ATP = glycyl-tRNA(Gly) + AMP + diphosphate</text>
        <dbReference type="Rhea" id="RHEA:16013"/>
        <dbReference type="Rhea" id="RHEA-COMP:9664"/>
        <dbReference type="Rhea" id="RHEA-COMP:9683"/>
        <dbReference type="ChEBI" id="CHEBI:30616"/>
        <dbReference type="ChEBI" id="CHEBI:33019"/>
        <dbReference type="ChEBI" id="CHEBI:57305"/>
        <dbReference type="ChEBI" id="CHEBI:78442"/>
        <dbReference type="ChEBI" id="CHEBI:78522"/>
        <dbReference type="ChEBI" id="CHEBI:456215"/>
        <dbReference type="EC" id="6.1.1.14"/>
    </reaction>
</comment>